<organism evidence="2 3">
    <name type="scientific">Roseburia yibonii</name>
    <dbReference type="NCBI Taxonomy" id="2763063"/>
    <lineage>
        <taxon>Bacteria</taxon>
        <taxon>Bacillati</taxon>
        <taxon>Bacillota</taxon>
        <taxon>Clostridia</taxon>
        <taxon>Lachnospirales</taxon>
        <taxon>Lachnospiraceae</taxon>
        <taxon>Roseburia</taxon>
    </lineage>
</organism>
<reference evidence="2 3" key="1">
    <citation type="submission" date="2020-08" db="EMBL/GenBank/DDBJ databases">
        <title>Genome public.</title>
        <authorList>
            <person name="Liu C."/>
            <person name="Sun Q."/>
        </authorList>
    </citation>
    <scope>NUCLEOTIDE SEQUENCE [LARGE SCALE GENOMIC DNA]</scope>
    <source>
        <strain evidence="2 3">BX0805</strain>
    </source>
</reference>
<evidence type="ECO:0000313" key="2">
    <source>
        <dbReference type="EMBL" id="MBC5754073.1"/>
    </source>
</evidence>
<gene>
    <name evidence="2" type="ORF">H8Z76_08530</name>
</gene>
<keyword evidence="3" id="KW-1185">Reference proteome</keyword>
<dbReference type="RefSeq" id="WP_147618702.1">
    <property type="nucleotide sequence ID" value="NZ_JACOQH010000005.1"/>
</dbReference>
<sequence length="71" mass="7793">MKKQTKSEGTIMKKFIQAVSGKKAMYVALILVSICTVLDILTSIRLGTKPDITPITVIYCVIAAWAVCLFD</sequence>
<keyword evidence="1" id="KW-0812">Transmembrane</keyword>
<evidence type="ECO:0000313" key="3">
    <source>
        <dbReference type="Proteomes" id="UP000621540"/>
    </source>
</evidence>
<proteinExistence type="predicted"/>
<name>A0ABR7IAU5_9FIRM</name>
<keyword evidence="1" id="KW-1133">Transmembrane helix</keyword>
<dbReference type="Proteomes" id="UP000621540">
    <property type="component" value="Unassembled WGS sequence"/>
</dbReference>
<dbReference type="EMBL" id="JACOQH010000005">
    <property type="protein sequence ID" value="MBC5754073.1"/>
    <property type="molecule type" value="Genomic_DNA"/>
</dbReference>
<accession>A0ABR7IAU5</accession>
<comment type="caution">
    <text evidence="2">The sequence shown here is derived from an EMBL/GenBank/DDBJ whole genome shotgun (WGS) entry which is preliminary data.</text>
</comment>
<feature type="transmembrane region" description="Helical" evidence="1">
    <location>
        <begin position="24"/>
        <end position="46"/>
    </location>
</feature>
<evidence type="ECO:0000256" key="1">
    <source>
        <dbReference type="SAM" id="Phobius"/>
    </source>
</evidence>
<protein>
    <submittedName>
        <fullName evidence="2">Uncharacterized protein</fullName>
    </submittedName>
</protein>
<keyword evidence="1" id="KW-0472">Membrane</keyword>
<feature type="transmembrane region" description="Helical" evidence="1">
    <location>
        <begin position="52"/>
        <end position="70"/>
    </location>
</feature>